<dbReference type="GeneID" id="68099961"/>
<evidence type="ECO:0000313" key="2">
    <source>
        <dbReference type="Proteomes" id="UP000816034"/>
    </source>
</evidence>
<gene>
    <name evidence="1" type="ORF">C9374_007507</name>
</gene>
<evidence type="ECO:0000313" key="1">
    <source>
        <dbReference type="EMBL" id="KAG2379368.1"/>
    </source>
</evidence>
<comment type="caution">
    <text evidence="1">The sequence shown here is derived from an EMBL/GenBank/DDBJ whole genome shotgun (WGS) entry which is preliminary data.</text>
</comment>
<organism evidence="1 2">
    <name type="scientific">Naegleria lovaniensis</name>
    <name type="common">Amoeba</name>
    <dbReference type="NCBI Taxonomy" id="51637"/>
    <lineage>
        <taxon>Eukaryota</taxon>
        <taxon>Discoba</taxon>
        <taxon>Heterolobosea</taxon>
        <taxon>Tetramitia</taxon>
        <taxon>Eutetramitia</taxon>
        <taxon>Vahlkampfiidae</taxon>
        <taxon>Naegleria</taxon>
    </lineage>
</organism>
<protein>
    <submittedName>
        <fullName evidence="1">Uncharacterized protein</fullName>
    </submittedName>
</protein>
<dbReference type="EMBL" id="PYSW02000029">
    <property type="protein sequence ID" value="KAG2379368.1"/>
    <property type="molecule type" value="Genomic_DNA"/>
</dbReference>
<proteinExistence type="predicted"/>
<name>A0AA88GIS2_NAELO</name>
<sequence length="432" mass="49613">MSQPQASTTLASSSTNSIQYIPRHLLSAHLHEMVNPDFINRFLSLESSRSVIAATMKDVFGEEFSKLVFECVYYYEEALVEEQNALYSKVKAKIQQYMDNQEENEWAKEHHVFIGDSDEAPNTGSSEPKQYAQLLTKLDELKEQYETKLPSIGDRTRLVDVLDDLHVVLLSAEDYKMQLLSLLDQVSGKPRTRPLEKLSIESHHHPHAHLKYNDFNTMIGGLEPSEELFSRAKEYVETTFEIFEKWQRDGMTSVEGCIQNAGNESPNHSLSVDTTPYDLVLKQYSVLFYDLYRRVLDSFRCVSLYAVTISNSESSKIVFIGSTTDIKKNFTQFKQMPVQEQTLVTPMLELCAKLLHPKYEGFVKKIHLFTLDENHHRPVEMNPDAPFIIAKVARELHRRYAPELNIMSPSGSAEYLVDSSSLDKIHHSHSFY</sequence>
<dbReference type="Proteomes" id="UP000816034">
    <property type="component" value="Unassembled WGS sequence"/>
</dbReference>
<dbReference type="RefSeq" id="XP_044546630.1">
    <property type="nucleotide sequence ID" value="XM_044697480.1"/>
</dbReference>
<keyword evidence="2" id="KW-1185">Reference proteome</keyword>
<dbReference type="AlphaFoldDB" id="A0AA88GIS2"/>
<reference evidence="1 2" key="1">
    <citation type="journal article" date="2018" name="BMC Genomics">
        <title>The genome of Naegleria lovaniensis, the basis for a comparative approach to unravel pathogenicity factors of the human pathogenic amoeba N. fowleri.</title>
        <authorList>
            <person name="Liechti N."/>
            <person name="Schurch N."/>
            <person name="Bruggmann R."/>
            <person name="Wittwer M."/>
        </authorList>
    </citation>
    <scope>NUCLEOTIDE SEQUENCE [LARGE SCALE GENOMIC DNA]</scope>
    <source>
        <strain evidence="1 2">ATCC 30569</strain>
    </source>
</reference>
<accession>A0AA88GIS2</accession>